<accession>A6K4E6</accession>
<dbReference type="AlphaFoldDB" id="A6K4E6"/>
<dbReference type="Proteomes" id="UP000234681">
    <property type="component" value="Chromosome 10"/>
</dbReference>
<organism evidence="1 2">
    <name type="scientific">Rattus norvegicus</name>
    <name type="common">Rat</name>
    <dbReference type="NCBI Taxonomy" id="10116"/>
    <lineage>
        <taxon>Eukaryota</taxon>
        <taxon>Metazoa</taxon>
        <taxon>Chordata</taxon>
        <taxon>Craniata</taxon>
        <taxon>Vertebrata</taxon>
        <taxon>Euteleostomi</taxon>
        <taxon>Mammalia</taxon>
        <taxon>Eutheria</taxon>
        <taxon>Euarchontoglires</taxon>
        <taxon>Glires</taxon>
        <taxon>Rodentia</taxon>
        <taxon>Myomorpha</taxon>
        <taxon>Muroidea</taxon>
        <taxon>Muridae</taxon>
        <taxon>Murinae</taxon>
        <taxon>Rattus</taxon>
    </lineage>
</organism>
<dbReference type="EMBL" id="CH474017">
    <property type="protein sequence ID" value="EDL96168.1"/>
    <property type="molecule type" value="Genomic_DNA"/>
</dbReference>
<evidence type="ECO:0000313" key="2">
    <source>
        <dbReference type="Proteomes" id="UP000234681"/>
    </source>
</evidence>
<protein>
    <submittedName>
        <fullName evidence="1">RCG49748</fullName>
    </submittedName>
</protein>
<gene>
    <name evidence="1" type="ORF">rCG_49748</name>
</gene>
<name>A6K4E6_RAT</name>
<evidence type="ECO:0000313" key="1">
    <source>
        <dbReference type="EMBL" id="EDL96168.1"/>
    </source>
</evidence>
<sequence>MAPVILEFQRLDDQKLKISLGYV</sequence>
<reference evidence="1 2" key="1">
    <citation type="submission" date="2005-07" db="EMBL/GenBank/DDBJ databases">
        <authorList>
            <person name="Mural R.J."/>
            <person name="Li P.W."/>
            <person name="Adams M.D."/>
            <person name="Amanatides P.G."/>
            <person name="Baden-Tillson H."/>
            <person name="Barnstead M."/>
            <person name="Chin S.H."/>
            <person name="Dew I."/>
            <person name="Evans C.A."/>
            <person name="Ferriera S."/>
            <person name="Flanigan M."/>
            <person name="Fosler C."/>
            <person name="Glodek A."/>
            <person name="Gu Z."/>
            <person name="Holt R.A."/>
            <person name="Jennings D."/>
            <person name="Kraft C.L."/>
            <person name="Lu F."/>
            <person name="Nguyen T."/>
            <person name="Nusskern D.R."/>
            <person name="Pfannkoch C.M."/>
            <person name="Sitter C."/>
            <person name="Sutton G.G."/>
            <person name="Venter J.C."/>
            <person name="Wang Z."/>
            <person name="Woodage T."/>
            <person name="Zheng X.H."/>
            <person name="Zhong F."/>
        </authorList>
    </citation>
    <scope>NUCLEOTIDE SEQUENCE [LARGE SCALE GENOMIC DNA]</scope>
    <source>
        <strain>BN</strain>
        <strain evidence="2">Sprague-Dawley</strain>
    </source>
</reference>
<proteinExistence type="predicted"/>